<organism evidence="1 2">
    <name type="scientific">Chryseotalea sanaruensis</name>
    <dbReference type="NCBI Taxonomy" id="2482724"/>
    <lineage>
        <taxon>Bacteria</taxon>
        <taxon>Pseudomonadati</taxon>
        <taxon>Bacteroidota</taxon>
        <taxon>Cytophagia</taxon>
        <taxon>Cytophagales</taxon>
        <taxon>Chryseotaleaceae</taxon>
        <taxon>Chryseotalea</taxon>
    </lineage>
</organism>
<dbReference type="AlphaFoldDB" id="A0A401UF39"/>
<evidence type="ECO:0000313" key="2">
    <source>
        <dbReference type="Proteomes" id="UP000288227"/>
    </source>
</evidence>
<reference evidence="1 2" key="1">
    <citation type="submission" date="2018-11" db="EMBL/GenBank/DDBJ databases">
        <title>Chryseotalea sanarue gen. nov., sp., nov., a member of the family Cytophagaceae, isolated from a brackish lake in Hamamatsu Japan.</title>
        <authorList>
            <person name="Maejima Y."/>
            <person name="Iino T."/>
            <person name="Muraguchi Y."/>
            <person name="Fukuda K."/>
            <person name="Ohkuma M."/>
            <person name="Moriuchi R."/>
            <person name="Dohra H."/>
            <person name="Kimbara K."/>
            <person name="Shintani M."/>
        </authorList>
    </citation>
    <scope>NUCLEOTIDE SEQUENCE [LARGE SCALE GENOMIC DNA]</scope>
    <source>
        <strain evidence="1 2">Ys</strain>
    </source>
</reference>
<keyword evidence="2" id="KW-1185">Reference proteome</keyword>
<proteinExistence type="predicted"/>
<dbReference type="Proteomes" id="UP000288227">
    <property type="component" value="Unassembled WGS sequence"/>
</dbReference>
<comment type="caution">
    <text evidence="1">The sequence shown here is derived from an EMBL/GenBank/DDBJ whole genome shotgun (WGS) entry which is preliminary data.</text>
</comment>
<sequence>MSSNNLVYLGMQKIIFLFLALSLLACQQDEADKPKVETRGTGAVGLNKAVLQAELLEVGPIKPVQYGFLWSTTNGVDVISAQGKVVVGESSEGELPFSYEVTNLSPGTDYFVRAFASTNGFTNIYYGEEIAFTTSLPADYVRTLVADELTNSTAKLNGELIDLNELTTAQYGFVWALTPFNSILQGNVVVTGTASTPLTYQSTLTSLQAQTTYYYRAFVSNEEATVVVYGDLLSFTTTN</sequence>
<dbReference type="EMBL" id="BHXQ01000008">
    <property type="protein sequence ID" value="GCC53529.1"/>
    <property type="molecule type" value="Genomic_DNA"/>
</dbReference>
<evidence type="ECO:0008006" key="3">
    <source>
        <dbReference type="Google" id="ProtNLM"/>
    </source>
</evidence>
<evidence type="ECO:0000313" key="1">
    <source>
        <dbReference type="EMBL" id="GCC53529.1"/>
    </source>
</evidence>
<protein>
    <recommendedName>
        <fullName evidence="3">Fibronectin type-III domain-containing protein</fullName>
    </recommendedName>
</protein>
<gene>
    <name evidence="1" type="ORF">SanaruYs_37740</name>
</gene>
<accession>A0A401UF39</accession>
<name>A0A401UF39_9BACT</name>